<sequence length="115" mass="12780">SFWQVVEALPHTAGIKGSIEDPSLVCMTGRRTEFNSTAETATYIAYFKGLNGTEEKFVSYDYARPNPDVPNKATLVVGKDYSHPVTITVLYTDYKTCFVTTLPFQGSDQCILLVE</sequence>
<name>A0A1E1X2L9_9ACAR</name>
<evidence type="ECO:0000313" key="1">
    <source>
        <dbReference type="EMBL" id="JAT93291.1"/>
    </source>
</evidence>
<organism evidence="1">
    <name type="scientific">Amblyomma aureolatum</name>
    <dbReference type="NCBI Taxonomy" id="187763"/>
    <lineage>
        <taxon>Eukaryota</taxon>
        <taxon>Metazoa</taxon>
        <taxon>Ecdysozoa</taxon>
        <taxon>Arthropoda</taxon>
        <taxon>Chelicerata</taxon>
        <taxon>Arachnida</taxon>
        <taxon>Acari</taxon>
        <taxon>Parasitiformes</taxon>
        <taxon>Ixodida</taxon>
        <taxon>Ixodoidea</taxon>
        <taxon>Ixodidae</taxon>
        <taxon>Amblyomminae</taxon>
        <taxon>Amblyomma</taxon>
    </lineage>
</organism>
<dbReference type="SUPFAM" id="SSF50814">
    <property type="entry name" value="Lipocalins"/>
    <property type="match status" value="1"/>
</dbReference>
<dbReference type="EMBL" id="GFAC01005897">
    <property type="protein sequence ID" value="JAT93291.1"/>
    <property type="molecule type" value="mRNA"/>
</dbReference>
<proteinExistence type="evidence at transcript level"/>
<dbReference type="InterPro" id="IPR012674">
    <property type="entry name" value="Calycin"/>
</dbReference>
<dbReference type="Gene3D" id="2.40.128.20">
    <property type="match status" value="1"/>
</dbReference>
<accession>A0A1E1X2L9</accession>
<reference evidence="1" key="1">
    <citation type="journal article" date="2017" name="Front. Cell. Infect. Microbiol.">
        <title>The Distinct Transcriptional Response of the Midgut of Amblyomma sculptum and Amblyomma aureolatum Ticks to Rickettsia rickettsii Correlates to Their Differences in Susceptibility to Infection.</title>
        <authorList>
            <person name="Martins L.A."/>
            <person name="Galletti M.F.B.M."/>
            <person name="Ribeiro J.M."/>
            <person name="Fujita A."/>
            <person name="Costa F.B."/>
            <person name="Labruna M.B."/>
            <person name="Daffre S."/>
            <person name="Fogaca A.C."/>
        </authorList>
    </citation>
    <scope>NUCLEOTIDE SEQUENCE</scope>
</reference>
<protein>
    <submittedName>
        <fullName evidence="1">Putative lipocalin-5 1 lipocalin</fullName>
    </submittedName>
</protein>
<feature type="non-terminal residue" evidence="1">
    <location>
        <position position="1"/>
    </location>
</feature>
<feature type="non-terminal residue" evidence="1">
    <location>
        <position position="115"/>
    </location>
</feature>
<dbReference type="AlphaFoldDB" id="A0A1E1X2L9"/>